<dbReference type="EMBL" id="CAOQHR010000002">
    <property type="protein sequence ID" value="CAI6330229.1"/>
    <property type="molecule type" value="Genomic_DNA"/>
</dbReference>
<proteinExistence type="predicted"/>
<evidence type="ECO:0000256" key="1">
    <source>
        <dbReference type="SAM" id="MobiDB-lite"/>
    </source>
</evidence>
<gene>
    <name evidence="2" type="ORF">PDIGIT_LOCUS4207</name>
</gene>
<keyword evidence="3" id="KW-1185">Reference proteome</keyword>
<accession>A0A9W4U8B6</accession>
<feature type="region of interest" description="Disordered" evidence="1">
    <location>
        <begin position="38"/>
        <end position="62"/>
    </location>
</feature>
<sequence>MVSISAFRPNQALSQRRKLASSTATGGACARTVLVANTAPGRQAARPSPRRPHETPTRMRVGPRPCFPSATIYLAACGCCVRALSRLSLSVCPERRSQASVAAHTHARTRRLPLEAKPARKL</sequence>
<name>A0A9W4U8B6_9PLEO</name>
<comment type="caution">
    <text evidence="2">The sequence shown here is derived from an EMBL/GenBank/DDBJ whole genome shotgun (WGS) entry which is preliminary data.</text>
</comment>
<evidence type="ECO:0000313" key="3">
    <source>
        <dbReference type="Proteomes" id="UP001152607"/>
    </source>
</evidence>
<reference evidence="2" key="1">
    <citation type="submission" date="2023-01" db="EMBL/GenBank/DDBJ databases">
        <authorList>
            <person name="Van Ghelder C."/>
            <person name="Rancurel C."/>
        </authorList>
    </citation>
    <scope>NUCLEOTIDE SEQUENCE</scope>
    <source>
        <strain evidence="2">CNCM I-4278</strain>
    </source>
</reference>
<feature type="compositionally biased region" description="Basic and acidic residues" evidence="1">
    <location>
        <begin position="112"/>
        <end position="122"/>
    </location>
</feature>
<dbReference type="Proteomes" id="UP001152607">
    <property type="component" value="Unassembled WGS sequence"/>
</dbReference>
<evidence type="ECO:0000313" key="2">
    <source>
        <dbReference type="EMBL" id="CAI6330229.1"/>
    </source>
</evidence>
<protein>
    <submittedName>
        <fullName evidence="2">Uncharacterized protein</fullName>
    </submittedName>
</protein>
<feature type="region of interest" description="Disordered" evidence="1">
    <location>
        <begin position="100"/>
        <end position="122"/>
    </location>
</feature>
<dbReference type="AlphaFoldDB" id="A0A9W4U8B6"/>
<organism evidence="2 3">
    <name type="scientific">Periconia digitata</name>
    <dbReference type="NCBI Taxonomy" id="1303443"/>
    <lineage>
        <taxon>Eukaryota</taxon>
        <taxon>Fungi</taxon>
        <taxon>Dikarya</taxon>
        <taxon>Ascomycota</taxon>
        <taxon>Pezizomycotina</taxon>
        <taxon>Dothideomycetes</taxon>
        <taxon>Pleosporomycetidae</taxon>
        <taxon>Pleosporales</taxon>
        <taxon>Massarineae</taxon>
        <taxon>Periconiaceae</taxon>
        <taxon>Periconia</taxon>
    </lineage>
</organism>